<gene>
    <name evidence="2" type="ORF">PFRI_11590</name>
</gene>
<reference evidence="2 3" key="1">
    <citation type="submission" date="2016-10" db="EMBL/GenBank/DDBJ databases">
        <title>Genome sequence of Planktotalea frisia SH6-1.</title>
        <authorList>
            <person name="Poehlein A."/>
            <person name="Bakenhus I."/>
            <person name="Voget S."/>
            <person name="Brinkhoff T."/>
            <person name="Simon M."/>
        </authorList>
    </citation>
    <scope>NUCLEOTIDE SEQUENCE [LARGE SCALE GENOMIC DNA]</scope>
    <source>
        <strain evidence="2 3">SH6-1</strain>
    </source>
</reference>
<feature type="signal peptide" evidence="1">
    <location>
        <begin position="1"/>
        <end position="21"/>
    </location>
</feature>
<organism evidence="2 3">
    <name type="scientific">Planktotalea frisia</name>
    <dbReference type="NCBI Taxonomy" id="696762"/>
    <lineage>
        <taxon>Bacteria</taxon>
        <taxon>Pseudomonadati</taxon>
        <taxon>Pseudomonadota</taxon>
        <taxon>Alphaproteobacteria</taxon>
        <taxon>Rhodobacterales</taxon>
        <taxon>Paracoccaceae</taxon>
        <taxon>Planktotalea</taxon>
    </lineage>
</organism>
<name>A0A1L9NZA5_9RHOB</name>
<comment type="caution">
    <text evidence="2">The sequence shown here is derived from an EMBL/GenBank/DDBJ whole genome shotgun (WGS) entry which is preliminary data.</text>
</comment>
<protein>
    <submittedName>
        <fullName evidence="2">Uncharacterized protein</fullName>
    </submittedName>
</protein>
<keyword evidence="3" id="KW-1185">Reference proteome</keyword>
<keyword evidence="1" id="KW-0732">Signal</keyword>
<dbReference type="STRING" id="696762.PFRI_11590"/>
<dbReference type="Proteomes" id="UP000184514">
    <property type="component" value="Unassembled WGS sequence"/>
</dbReference>
<dbReference type="AlphaFoldDB" id="A0A1L9NZA5"/>
<accession>A0A1L9NZA5</accession>
<evidence type="ECO:0000313" key="3">
    <source>
        <dbReference type="Proteomes" id="UP000184514"/>
    </source>
</evidence>
<evidence type="ECO:0000256" key="1">
    <source>
        <dbReference type="SAM" id="SignalP"/>
    </source>
</evidence>
<proteinExistence type="predicted"/>
<dbReference type="EMBL" id="MLCB01000091">
    <property type="protein sequence ID" value="OJI94610.1"/>
    <property type="molecule type" value="Genomic_DNA"/>
</dbReference>
<evidence type="ECO:0000313" key="2">
    <source>
        <dbReference type="EMBL" id="OJI94610.1"/>
    </source>
</evidence>
<feature type="chain" id="PRO_5012092336" evidence="1">
    <location>
        <begin position="22"/>
        <end position="97"/>
    </location>
</feature>
<sequence length="97" mass="10800">MISRCAIFLCISLAIPTHTQARMSDVICDDSTRMIKTLKETRGAKRQGMGLRDPETMLEVWVTVRNGDWVIVQNYANGTSCIVAMGEHWEGSLTNPA</sequence>